<dbReference type="Pfam" id="PF00265">
    <property type="entry name" value="TK"/>
    <property type="match status" value="1"/>
</dbReference>
<evidence type="ECO:0000256" key="5">
    <source>
        <dbReference type="ARBA" id="ARBA00022741"/>
    </source>
</evidence>
<comment type="similarity">
    <text evidence="1">Belongs to the thymidine kinase family.</text>
</comment>
<keyword evidence="9" id="KW-1185">Reference proteome</keyword>
<dbReference type="Gene3D" id="3.40.50.300">
    <property type="entry name" value="P-loop containing nucleotide triphosphate hydrolases"/>
    <property type="match status" value="1"/>
</dbReference>
<evidence type="ECO:0000256" key="4">
    <source>
        <dbReference type="ARBA" id="ARBA00022679"/>
    </source>
</evidence>
<keyword evidence="7 8" id="KW-0067">ATP-binding</keyword>
<dbReference type="GO" id="GO:0005524">
    <property type="term" value="F:ATP binding"/>
    <property type="evidence" value="ECO:0007669"/>
    <property type="project" value="UniProtKB-KW"/>
</dbReference>
<reference evidence="8 9" key="1">
    <citation type="journal article" date="2022" name="Genome Biol. Evol.">
        <title>Host diet, physiology and behaviors set the stage for Lachnospiraceae cladogenesis.</title>
        <authorList>
            <person name="Vera-Ponce De Leon A."/>
            <person name="Schneider M."/>
            <person name="Jahnes B.C."/>
            <person name="Sadowski V."/>
            <person name="Camuy-Velez L.A."/>
            <person name="Duan J."/>
            <person name="Sabree Z.L."/>
        </authorList>
    </citation>
    <scope>NUCLEOTIDE SEQUENCE [LARGE SCALE GENOMIC DNA]</scope>
    <source>
        <strain evidence="8 9">PAL227</strain>
    </source>
</reference>
<dbReference type="EC" id="2.7.1.21" evidence="2"/>
<evidence type="ECO:0000313" key="9">
    <source>
        <dbReference type="Proteomes" id="UP001523565"/>
    </source>
</evidence>
<dbReference type="RefSeq" id="WP_262067639.1">
    <property type="nucleotide sequence ID" value="NZ_JAMXOC010000001.1"/>
</dbReference>
<evidence type="ECO:0000256" key="1">
    <source>
        <dbReference type="ARBA" id="ARBA00007587"/>
    </source>
</evidence>
<organism evidence="8 9">
    <name type="scientific">Ohessyouella blattaphilus</name>
    <dbReference type="NCBI Taxonomy" id="2949333"/>
    <lineage>
        <taxon>Bacteria</taxon>
        <taxon>Bacillati</taxon>
        <taxon>Bacillota</taxon>
        <taxon>Clostridia</taxon>
        <taxon>Lachnospirales</taxon>
        <taxon>Lachnospiraceae</taxon>
        <taxon>Ohessyouella</taxon>
    </lineage>
</organism>
<protein>
    <recommendedName>
        <fullName evidence="2">thymidine kinase</fullName>
        <ecNumber evidence="2">2.7.1.21</ecNumber>
    </recommendedName>
</protein>
<accession>A0ABT1EDF2</accession>
<proteinExistence type="inferred from homology"/>
<evidence type="ECO:0000256" key="2">
    <source>
        <dbReference type="ARBA" id="ARBA00012118"/>
    </source>
</evidence>
<evidence type="ECO:0000256" key="6">
    <source>
        <dbReference type="ARBA" id="ARBA00022777"/>
    </source>
</evidence>
<evidence type="ECO:0000256" key="3">
    <source>
        <dbReference type="ARBA" id="ARBA00022634"/>
    </source>
</evidence>
<name>A0ABT1EDF2_9FIRM</name>
<sequence>MVSFLIGPKGSGKTPELVRMANEKEKTEHGSVVFIKKSHKNTKEINLNIRTICMDDYPDVHNLDRYFGFLQGIYSANTDVHQVFVDEIMKLEEIDFTTIPTLVGYIKKMSKDNNIDFHVSISATPEEIKDIDFSDCTVISF</sequence>
<dbReference type="InterPro" id="IPR001267">
    <property type="entry name" value="Thymidine_kinase"/>
</dbReference>
<evidence type="ECO:0000313" key="8">
    <source>
        <dbReference type="EMBL" id="MCP1108731.1"/>
    </source>
</evidence>
<keyword evidence="5" id="KW-0547">Nucleotide-binding</keyword>
<comment type="caution">
    <text evidence="8">The sequence shown here is derived from an EMBL/GenBank/DDBJ whole genome shotgun (WGS) entry which is preliminary data.</text>
</comment>
<keyword evidence="6" id="KW-0418">Kinase</keyword>
<dbReference type="EMBL" id="JAMZFV010000001">
    <property type="protein sequence ID" value="MCP1108731.1"/>
    <property type="molecule type" value="Genomic_DNA"/>
</dbReference>
<keyword evidence="3" id="KW-0237">DNA synthesis</keyword>
<dbReference type="Proteomes" id="UP001523565">
    <property type="component" value="Unassembled WGS sequence"/>
</dbReference>
<dbReference type="InterPro" id="IPR027417">
    <property type="entry name" value="P-loop_NTPase"/>
</dbReference>
<keyword evidence="4" id="KW-0808">Transferase</keyword>
<dbReference type="SUPFAM" id="SSF52540">
    <property type="entry name" value="P-loop containing nucleoside triphosphate hydrolases"/>
    <property type="match status" value="1"/>
</dbReference>
<gene>
    <name evidence="8" type="ORF">NK118_00500</name>
</gene>
<evidence type="ECO:0000256" key="7">
    <source>
        <dbReference type="ARBA" id="ARBA00022840"/>
    </source>
</evidence>